<dbReference type="EMBL" id="FRAJ01000006">
    <property type="protein sequence ID" value="SHJ95939.1"/>
    <property type="molecule type" value="Genomic_DNA"/>
</dbReference>
<keyword evidence="2" id="KW-1185">Reference proteome</keyword>
<accession>A0A1M6NJU1</accession>
<reference evidence="1 2" key="1">
    <citation type="submission" date="2016-11" db="EMBL/GenBank/DDBJ databases">
        <authorList>
            <person name="Jaros S."/>
            <person name="Januszkiewicz K."/>
            <person name="Wedrychowicz H."/>
        </authorList>
    </citation>
    <scope>NUCLEOTIDE SEQUENCE [LARGE SCALE GENOMIC DNA]</scope>
    <source>
        <strain evidence="1 2">DSM 14501</strain>
    </source>
</reference>
<dbReference type="STRING" id="1121266.SAMN02745883_00912"/>
<evidence type="ECO:0008006" key="3">
    <source>
        <dbReference type="Google" id="ProtNLM"/>
    </source>
</evidence>
<dbReference type="SUPFAM" id="SSF52833">
    <property type="entry name" value="Thioredoxin-like"/>
    <property type="match status" value="1"/>
</dbReference>
<sequence length="98" mass="10934">MQALYEEMKGQEVNIIGIAADGIDNEIGVLDILRKTDVTFINIIPDEKFMNDFISKIRAVPTSILVNDKGEIIGKPIVGSRNREGYKEIIEEALKSIN</sequence>
<dbReference type="AlphaFoldDB" id="A0A1M6NJU1"/>
<dbReference type="InterPro" id="IPR036249">
    <property type="entry name" value="Thioredoxin-like_sf"/>
</dbReference>
<evidence type="ECO:0000313" key="1">
    <source>
        <dbReference type="EMBL" id="SHJ95939.1"/>
    </source>
</evidence>
<dbReference type="Proteomes" id="UP000184082">
    <property type="component" value="Unassembled WGS sequence"/>
</dbReference>
<evidence type="ECO:0000313" key="2">
    <source>
        <dbReference type="Proteomes" id="UP000184082"/>
    </source>
</evidence>
<protein>
    <recommendedName>
        <fullName evidence="3">TlpA family protein disulfide reductase</fullName>
    </recommendedName>
</protein>
<name>A0A1M6NJU1_9FIRM</name>
<organism evidence="1 2">
    <name type="scientific">Caminicella sporogenes DSM 14501</name>
    <dbReference type="NCBI Taxonomy" id="1121266"/>
    <lineage>
        <taxon>Bacteria</taxon>
        <taxon>Bacillati</taxon>
        <taxon>Bacillota</taxon>
        <taxon>Clostridia</taxon>
        <taxon>Peptostreptococcales</taxon>
        <taxon>Caminicellaceae</taxon>
        <taxon>Caminicella</taxon>
    </lineage>
</organism>
<gene>
    <name evidence="1" type="ORF">SAMN02745883_00912</name>
</gene>
<dbReference type="Gene3D" id="3.40.30.10">
    <property type="entry name" value="Glutaredoxin"/>
    <property type="match status" value="1"/>
</dbReference>
<proteinExistence type="predicted"/>